<gene>
    <name evidence="3" type="ORF">ECRASSUSDP1_LOCUS22022</name>
</gene>
<feature type="compositionally biased region" description="Basic and acidic residues" evidence="2">
    <location>
        <begin position="20"/>
        <end position="29"/>
    </location>
</feature>
<feature type="region of interest" description="Disordered" evidence="2">
    <location>
        <begin position="846"/>
        <end position="871"/>
    </location>
</feature>
<feature type="compositionally biased region" description="Basic and acidic residues" evidence="2">
    <location>
        <begin position="690"/>
        <end position="700"/>
    </location>
</feature>
<feature type="compositionally biased region" description="Polar residues" evidence="2">
    <location>
        <begin position="678"/>
        <end position="689"/>
    </location>
</feature>
<feature type="compositionally biased region" description="Basic and acidic residues" evidence="2">
    <location>
        <begin position="623"/>
        <end position="632"/>
    </location>
</feature>
<evidence type="ECO:0000313" key="3">
    <source>
        <dbReference type="EMBL" id="CAI2380586.1"/>
    </source>
</evidence>
<feature type="region of interest" description="Disordered" evidence="2">
    <location>
        <begin position="1"/>
        <end position="45"/>
    </location>
</feature>
<feature type="region of interest" description="Disordered" evidence="2">
    <location>
        <begin position="114"/>
        <end position="145"/>
    </location>
</feature>
<dbReference type="EMBL" id="CAMPGE010022548">
    <property type="protein sequence ID" value="CAI2380586.1"/>
    <property type="molecule type" value="Genomic_DNA"/>
</dbReference>
<feature type="compositionally biased region" description="Basic residues" evidence="2">
    <location>
        <begin position="761"/>
        <end position="772"/>
    </location>
</feature>
<name>A0AAD2D5J2_EUPCR</name>
<keyword evidence="4" id="KW-1185">Reference proteome</keyword>
<evidence type="ECO:0000256" key="2">
    <source>
        <dbReference type="SAM" id="MobiDB-lite"/>
    </source>
</evidence>
<dbReference type="Proteomes" id="UP001295684">
    <property type="component" value="Unassembled WGS sequence"/>
</dbReference>
<accession>A0AAD2D5J2</accession>
<organism evidence="3 4">
    <name type="scientific">Euplotes crassus</name>
    <dbReference type="NCBI Taxonomy" id="5936"/>
    <lineage>
        <taxon>Eukaryota</taxon>
        <taxon>Sar</taxon>
        <taxon>Alveolata</taxon>
        <taxon>Ciliophora</taxon>
        <taxon>Intramacronucleata</taxon>
        <taxon>Spirotrichea</taxon>
        <taxon>Hypotrichia</taxon>
        <taxon>Euplotida</taxon>
        <taxon>Euplotidae</taxon>
        <taxon>Moneuplotes</taxon>
    </lineage>
</organism>
<proteinExistence type="predicted"/>
<evidence type="ECO:0000256" key="1">
    <source>
        <dbReference type="SAM" id="Coils"/>
    </source>
</evidence>
<keyword evidence="1" id="KW-0175">Coiled coil</keyword>
<comment type="caution">
    <text evidence="3">The sequence shown here is derived from an EMBL/GenBank/DDBJ whole genome shotgun (WGS) entry which is preliminary data.</text>
</comment>
<feature type="compositionally biased region" description="Basic and acidic residues" evidence="2">
    <location>
        <begin position="1"/>
        <end position="12"/>
    </location>
</feature>
<feature type="coiled-coil region" evidence="1">
    <location>
        <begin position="390"/>
        <end position="417"/>
    </location>
</feature>
<evidence type="ECO:0000313" key="4">
    <source>
        <dbReference type="Proteomes" id="UP001295684"/>
    </source>
</evidence>
<feature type="compositionally biased region" description="Basic and acidic residues" evidence="2">
    <location>
        <begin position="135"/>
        <end position="144"/>
    </location>
</feature>
<protein>
    <submittedName>
        <fullName evidence="3">Uncharacterized protein</fullName>
    </submittedName>
</protein>
<reference evidence="3" key="1">
    <citation type="submission" date="2023-07" db="EMBL/GenBank/DDBJ databases">
        <authorList>
            <consortium name="AG Swart"/>
            <person name="Singh M."/>
            <person name="Singh A."/>
            <person name="Seah K."/>
            <person name="Emmerich C."/>
        </authorList>
    </citation>
    <scope>NUCLEOTIDE SEQUENCE</scope>
    <source>
        <strain evidence="3">DP1</strain>
    </source>
</reference>
<sequence>MEGKEDSHKTPLEIRTPTPGEKRDIKDNALSDASSDSDKDKKRMKRKLKKYIKTENEEEVIHKDDLPKILPKVNKILNKKIKIDDINDTFKGTSIDFDIFYEVLMSIAEEQPDAIEIDDTDKKEETKKSNKKDKPKNPKSDPKSVEFTQNLITTISNYESLICSLGKDDPMREAYAGVINSLKQQLVNATKSKKSVSSEKQLPVNKSLNQLSVSAIFHHPNKDESFQEKEMDKSLENALNVSSGLEKKRSISPVPLPEEDSDVSSEDYESELEEIYTAYSNQFIRDENYNLFEAQYSAKKGINVGKFGRFCADFKCNLPNRKVTKIFNKFVFSSRRNTTNSEFKMSFPIFKNAVKYIPVAEREIKLEDAKFQWRKIKLKLEEGVSSPTKKDHLQQQKKEYQKQITQLKNIKNEEKEYKKFLKRIGITKSKNYRHKIIDAHQPFMMKRDGSRIPAEKQESRMEKIAVLHSKLKHLYEERYGKKKAKKILLNHNMLQRLKEIKNFKKDASYKKRKLENKEEEVKYIDQLVTLATLTKSDFAKFMQPRDKQEIVEDIDSFLTDTLGYEKNEPFDTTDGFKSFPPIGKKSDRKKKGILRFDVKSRIREVNEDTEYDKSEIMTMVSGKDAKSIKTTDQDNTTEVERSTFGGRKQTKMRISKDQIKKSRNAGKDLSLGKHKTQKLPNVKNSSSSKFLDKSKRDQRSMSKSKSKSKKKLSQLAITDGSKFPSKRQMLSVKNHPVGNKTSRMFAPKLNKDLPISPRQQRLMKKPYGRYKSSKPPSEHQSEEEEEPETPASSEEIPVLPDIQQSSQIVALLSSRLDKTEKYSNVIENLNKIKGKPNRSFYQQCIKTQKDIDKPKVTKSSGFGKYDKEDYK</sequence>
<dbReference type="AlphaFoldDB" id="A0AAD2D5J2"/>
<feature type="compositionally biased region" description="Basic residues" evidence="2">
    <location>
        <begin position="702"/>
        <end position="712"/>
    </location>
</feature>
<feature type="region of interest" description="Disordered" evidence="2">
    <location>
        <begin position="620"/>
        <end position="801"/>
    </location>
</feature>